<comment type="caution">
    <text evidence="2">The sequence shown here is derived from an EMBL/GenBank/DDBJ whole genome shotgun (WGS) entry which is preliminary data.</text>
</comment>
<feature type="signal peptide" evidence="1">
    <location>
        <begin position="1"/>
        <end position="21"/>
    </location>
</feature>
<reference evidence="2 3" key="1">
    <citation type="submission" date="2016-07" db="EMBL/GenBank/DDBJ databases">
        <title>Genomic analysis of zinc-resistant bacterium Mucilaginibacter pedocola TBZ30.</title>
        <authorList>
            <person name="Huang J."/>
            <person name="Tang J."/>
        </authorList>
    </citation>
    <scope>NUCLEOTIDE SEQUENCE [LARGE SCALE GENOMIC DNA]</scope>
    <source>
        <strain evidence="2 3">TBZ30</strain>
    </source>
</reference>
<dbReference type="AlphaFoldDB" id="A0A1S9P7X8"/>
<dbReference type="RefSeq" id="WP_078350926.1">
    <property type="nucleotide sequence ID" value="NZ_MBTF01000037.1"/>
</dbReference>
<evidence type="ECO:0008006" key="4">
    <source>
        <dbReference type="Google" id="ProtNLM"/>
    </source>
</evidence>
<gene>
    <name evidence="2" type="ORF">BC343_16115</name>
</gene>
<keyword evidence="3" id="KW-1185">Reference proteome</keyword>
<dbReference type="EMBL" id="MBTF01000037">
    <property type="protein sequence ID" value="OOQ57056.1"/>
    <property type="molecule type" value="Genomic_DNA"/>
</dbReference>
<protein>
    <recommendedName>
        <fullName evidence="4">M1 family peptidase</fullName>
    </recommendedName>
</protein>
<keyword evidence="1" id="KW-0732">Signal</keyword>
<evidence type="ECO:0000313" key="3">
    <source>
        <dbReference type="Proteomes" id="UP000189739"/>
    </source>
</evidence>
<dbReference type="OrthoDB" id="100605at2"/>
<dbReference type="STRING" id="1792845.BC343_16115"/>
<accession>A0A1S9P7X8</accession>
<dbReference type="SUPFAM" id="SSF63737">
    <property type="entry name" value="Leukotriene A4 hydrolase N-terminal domain"/>
    <property type="match status" value="1"/>
</dbReference>
<name>A0A1S9P7X8_9SPHI</name>
<dbReference type="InterPro" id="IPR042097">
    <property type="entry name" value="Aminopeptidase_N-like_N_sf"/>
</dbReference>
<organism evidence="2 3">
    <name type="scientific">Mucilaginibacter pedocola</name>
    <dbReference type="NCBI Taxonomy" id="1792845"/>
    <lineage>
        <taxon>Bacteria</taxon>
        <taxon>Pseudomonadati</taxon>
        <taxon>Bacteroidota</taxon>
        <taxon>Sphingobacteriia</taxon>
        <taxon>Sphingobacteriales</taxon>
        <taxon>Sphingobacteriaceae</taxon>
        <taxon>Mucilaginibacter</taxon>
    </lineage>
</organism>
<dbReference type="Gene3D" id="2.60.40.1730">
    <property type="entry name" value="tricorn interacting facor f3 domain"/>
    <property type="match status" value="1"/>
</dbReference>
<evidence type="ECO:0000256" key="1">
    <source>
        <dbReference type="SAM" id="SignalP"/>
    </source>
</evidence>
<feature type="chain" id="PRO_5012910542" description="M1 family peptidase" evidence="1">
    <location>
        <begin position="22"/>
        <end position="151"/>
    </location>
</feature>
<dbReference type="Proteomes" id="UP000189739">
    <property type="component" value="Unassembled WGS sequence"/>
</dbReference>
<proteinExistence type="predicted"/>
<sequence>MKTRRLLLFFAFVIASTVSFAQNRDISYMAAGGKLRPLQAIMDIRHYTLSLDVDIPKKSIDGYAEISLILSKPTDTLLFDLVHLLDVHSIMVDKGKATFEHKGDSIFIVNKAGYKTGKHTIRINYGGEPPIAVRPPWKGGFTWTTDKAGNP</sequence>
<evidence type="ECO:0000313" key="2">
    <source>
        <dbReference type="EMBL" id="OOQ57056.1"/>
    </source>
</evidence>